<evidence type="ECO:0000256" key="1">
    <source>
        <dbReference type="SAM" id="SignalP"/>
    </source>
</evidence>
<comment type="caution">
    <text evidence="2">The sequence shown here is derived from an EMBL/GenBank/DDBJ whole genome shotgun (WGS) entry which is preliminary data.</text>
</comment>
<protein>
    <recommendedName>
        <fullName evidence="4">Glycine zipper 2TM protein</fullName>
    </recommendedName>
</protein>
<evidence type="ECO:0000313" key="2">
    <source>
        <dbReference type="EMBL" id="TCO76711.1"/>
    </source>
</evidence>
<keyword evidence="1" id="KW-0732">Signal</keyword>
<proteinExistence type="predicted"/>
<dbReference type="EMBL" id="SLWX01000004">
    <property type="protein sequence ID" value="TCO76711.1"/>
    <property type="molecule type" value="Genomic_DNA"/>
</dbReference>
<sequence length="149" mass="17289">MTLKNLFAIALGSLMLITAGHSLADRDDRRGYRGDHRAEYRGDKGWQHPRKRYSTHGYRHQKWRNEHRRHWRHHRGRGVRINHGYRYRPDYTGIIGGALIGSAITHSLHDTFDGGRARGRAGTVSGCYRLERLGGGRERRVDLPLSWCH</sequence>
<evidence type="ECO:0008006" key="4">
    <source>
        <dbReference type="Google" id="ProtNLM"/>
    </source>
</evidence>
<reference evidence="2 3" key="1">
    <citation type="submission" date="2019-03" db="EMBL/GenBank/DDBJ databases">
        <title>Genomic Encyclopedia of Type Strains, Phase IV (KMG-IV): sequencing the most valuable type-strain genomes for metagenomic binning, comparative biology and taxonomic classification.</title>
        <authorList>
            <person name="Goeker M."/>
        </authorList>
    </citation>
    <scope>NUCLEOTIDE SEQUENCE [LARGE SCALE GENOMIC DNA]</scope>
    <source>
        <strain evidence="2 3">DSM 23344</strain>
    </source>
</reference>
<dbReference type="RefSeq" id="WP_117315017.1">
    <property type="nucleotide sequence ID" value="NZ_QQSW01000002.1"/>
</dbReference>
<name>A0A4R2KR05_9GAMM</name>
<keyword evidence="3" id="KW-1185">Reference proteome</keyword>
<gene>
    <name evidence="2" type="ORF">EV688_104165</name>
</gene>
<organism evidence="2 3">
    <name type="scientific">Chromatocurvus halotolerans</name>
    <dbReference type="NCBI Taxonomy" id="1132028"/>
    <lineage>
        <taxon>Bacteria</taxon>
        <taxon>Pseudomonadati</taxon>
        <taxon>Pseudomonadota</taxon>
        <taxon>Gammaproteobacteria</taxon>
        <taxon>Cellvibrionales</taxon>
        <taxon>Halieaceae</taxon>
        <taxon>Chromatocurvus</taxon>
    </lineage>
</organism>
<feature type="signal peptide" evidence="1">
    <location>
        <begin position="1"/>
        <end position="24"/>
    </location>
</feature>
<accession>A0A4R2KR05</accession>
<evidence type="ECO:0000313" key="3">
    <source>
        <dbReference type="Proteomes" id="UP000294980"/>
    </source>
</evidence>
<feature type="chain" id="PRO_5020827598" description="Glycine zipper 2TM protein" evidence="1">
    <location>
        <begin position="25"/>
        <end position="149"/>
    </location>
</feature>
<dbReference type="AlphaFoldDB" id="A0A4R2KR05"/>
<dbReference type="Proteomes" id="UP000294980">
    <property type="component" value="Unassembled WGS sequence"/>
</dbReference>